<dbReference type="OrthoDB" id="982995at2"/>
<dbReference type="RefSeq" id="WP_151107240.1">
    <property type="nucleotide sequence ID" value="NZ_WAEM01000003.1"/>
</dbReference>
<keyword evidence="2" id="KW-1185">Reference proteome</keyword>
<evidence type="ECO:0000313" key="2">
    <source>
        <dbReference type="Proteomes" id="UP000490922"/>
    </source>
</evidence>
<comment type="caution">
    <text evidence="1">The sequence shown here is derived from an EMBL/GenBank/DDBJ whole genome shotgun (WGS) entry which is preliminary data.</text>
</comment>
<organism evidence="1 2">
    <name type="scientific">Flavobacterium luteum</name>
    <dbReference type="NCBI Taxonomy" id="2026654"/>
    <lineage>
        <taxon>Bacteria</taxon>
        <taxon>Pseudomonadati</taxon>
        <taxon>Bacteroidota</taxon>
        <taxon>Flavobacteriia</taxon>
        <taxon>Flavobacteriales</taxon>
        <taxon>Flavobacteriaceae</taxon>
        <taxon>Flavobacterium</taxon>
    </lineage>
</organism>
<dbReference type="AlphaFoldDB" id="A0A7J5AEV9"/>
<sequence>MNYTGNNNENQRRKEVLKLMRKEIVKKSKTDFQTILKETEINRYYFGLKYITTSNKTICETLNITPEAGTRYKAKLEENQNLVTSIDKFQCPYTKEYVHFLSTNPLEFERLLKSKTNQFKMF</sequence>
<reference evidence="1 2" key="1">
    <citation type="submission" date="2019-09" db="EMBL/GenBank/DDBJ databases">
        <title>Flavobacterium sp. nov., isolated from glacier ice.</title>
        <authorList>
            <person name="Liu Q."/>
        </authorList>
    </citation>
    <scope>NUCLEOTIDE SEQUENCE [LARGE SCALE GENOMIC DNA]</scope>
    <source>
        <strain evidence="1 2">NBRC 112527</strain>
    </source>
</reference>
<protein>
    <submittedName>
        <fullName evidence="1">Uncharacterized protein</fullName>
    </submittedName>
</protein>
<proteinExistence type="predicted"/>
<gene>
    <name evidence="1" type="ORF">F6464_07750</name>
</gene>
<dbReference type="Proteomes" id="UP000490922">
    <property type="component" value="Unassembled WGS sequence"/>
</dbReference>
<evidence type="ECO:0000313" key="1">
    <source>
        <dbReference type="EMBL" id="KAB1156085.1"/>
    </source>
</evidence>
<name>A0A7J5AEV9_9FLAO</name>
<dbReference type="EMBL" id="WAEM01000003">
    <property type="protein sequence ID" value="KAB1156085.1"/>
    <property type="molecule type" value="Genomic_DNA"/>
</dbReference>
<accession>A0A7J5AEV9</accession>